<dbReference type="GO" id="GO:0016462">
    <property type="term" value="F:pyrophosphatase activity"/>
    <property type="evidence" value="ECO:0007669"/>
    <property type="project" value="UniProtKB-ARBA"/>
</dbReference>
<dbReference type="InterPro" id="IPR033469">
    <property type="entry name" value="CYTH-like_dom_sf"/>
</dbReference>
<sequence>MPRNTEIKARVHDVAKLHKIAAELSQSSGEVLHQEDTFFNAQQGRLKLRDKKEELIYYERPDQEGPKCSDYVKVDRKAGELSGDIKLLLSRSLGIKGSVKKTRTLYMVGQTRIHVDKVENLGDFMELEVMLNDDQSLEEGETIAKDLQEKLGVKEEDLLTGAYMDMILKK</sequence>
<organism evidence="2 3">
    <name type="scientific">Portunus trituberculatus</name>
    <name type="common">Swimming crab</name>
    <name type="synonym">Neptunus trituberculatus</name>
    <dbReference type="NCBI Taxonomy" id="210409"/>
    <lineage>
        <taxon>Eukaryota</taxon>
        <taxon>Metazoa</taxon>
        <taxon>Ecdysozoa</taxon>
        <taxon>Arthropoda</taxon>
        <taxon>Crustacea</taxon>
        <taxon>Multicrustacea</taxon>
        <taxon>Malacostraca</taxon>
        <taxon>Eumalacostraca</taxon>
        <taxon>Eucarida</taxon>
        <taxon>Decapoda</taxon>
        <taxon>Pleocyemata</taxon>
        <taxon>Brachyura</taxon>
        <taxon>Eubrachyura</taxon>
        <taxon>Portunoidea</taxon>
        <taxon>Portunidae</taxon>
        <taxon>Portuninae</taxon>
        <taxon>Portunus</taxon>
    </lineage>
</organism>
<dbReference type="SMART" id="SM01118">
    <property type="entry name" value="CYTH"/>
    <property type="match status" value="1"/>
</dbReference>
<proteinExistence type="predicted"/>
<evidence type="ECO:0000259" key="1">
    <source>
        <dbReference type="PROSITE" id="PS51707"/>
    </source>
</evidence>
<evidence type="ECO:0000313" key="2">
    <source>
        <dbReference type="EMBL" id="MPC10258.1"/>
    </source>
</evidence>
<accession>A0A5B7CMF0</accession>
<dbReference type="SUPFAM" id="SSF55154">
    <property type="entry name" value="CYTH-like phosphatases"/>
    <property type="match status" value="1"/>
</dbReference>
<dbReference type="PANTHER" id="PTHR21028">
    <property type="entry name" value="SI:CH211-156B7.4"/>
    <property type="match status" value="1"/>
</dbReference>
<feature type="domain" description="CYTH" evidence="1">
    <location>
        <begin position="2"/>
        <end position="169"/>
    </location>
</feature>
<dbReference type="CDD" id="cd07890">
    <property type="entry name" value="CYTH-like_AC_IV-like"/>
    <property type="match status" value="1"/>
</dbReference>
<protein>
    <submittedName>
        <fullName evidence="2">Adenylate cyclase CyaB</fullName>
    </submittedName>
</protein>
<evidence type="ECO:0000313" key="3">
    <source>
        <dbReference type="Proteomes" id="UP000324222"/>
    </source>
</evidence>
<dbReference type="Pfam" id="PF01928">
    <property type="entry name" value="CYTH"/>
    <property type="match status" value="1"/>
</dbReference>
<dbReference type="Gene3D" id="2.40.320.10">
    <property type="entry name" value="Hypothetical Protein Pfu-838710-001"/>
    <property type="match status" value="1"/>
</dbReference>
<name>A0A5B7CMF0_PORTR</name>
<comment type="caution">
    <text evidence="2">The sequence shown here is derived from an EMBL/GenBank/DDBJ whole genome shotgun (WGS) entry which is preliminary data.</text>
</comment>
<dbReference type="AlphaFoldDB" id="A0A5B7CMF0"/>
<dbReference type="PANTHER" id="PTHR21028:SF2">
    <property type="entry name" value="CYTH DOMAIN-CONTAINING PROTEIN"/>
    <property type="match status" value="1"/>
</dbReference>
<keyword evidence="3" id="KW-1185">Reference proteome</keyword>
<reference evidence="2 3" key="1">
    <citation type="submission" date="2019-05" db="EMBL/GenBank/DDBJ databases">
        <title>Another draft genome of Portunus trituberculatus and its Hox gene families provides insights of decapod evolution.</title>
        <authorList>
            <person name="Jeong J.-H."/>
            <person name="Song I."/>
            <person name="Kim S."/>
            <person name="Choi T."/>
            <person name="Kim D."/>
            <person name="Ryu S."/>
            <person name="Kim W."/>
        </authorList>
    </citation>
    <scope>NUCLEOTIDE SEQUENCE [LARGE SCALE GENOMIC DNA]</scope>
    <source>
        <tissue evidence="2">Muscle</tissue>
    </source>
</reference>
<dbReference type="InterPro" id="IPR023577">
    <property type="entry name" value="CYTH_domain"/>
</dbReference>
<dbReference type="Proteomes" id="UP000324222">
    <property type="component" value="Unassembled WGS sequence"/>
</dbReference>
<dbReference type="PROSITE" id="PS51707">
    <property type="entry name" value="CYTH"/>
    <property type="match status" value="1"/>
</dbReference>
<gene>
    <name evidence="2" type="primary">cyaB</name>
    <name evidence="2" type="ORF">E2C01_002889</name>
</gene>
<dbReference type="InterPro" id="IPR008173">
    <property type="entry name" value="Adenylyl_cyclase_CyaB"/>
</dbReference>
<dbReference type="EMBL" id="VSRR010000108">
    <property type="protein sequence ID" value="MPC10258.1"/>
    <property type="molecule type" value="Genomic_DNA"/>
</dbReference>
<dbReference type="OrthoDB" id="6159137at2759"/>